<accession>A0ABM1RBZ2</accession>
<reference evidence="2" key="1">
    <citation type="journal article" date="2014" name="Nat. Commun.">
        <title>The emerging biofuel crop Camelina sativa retains a highly undifferentiated hexaploid genome structure.</title>
        <authorList>
            <person name="Kagale S."/>
            <person name="Koh C."/>
            <person name="Nixon J."/>
            <person name="Bollina V."/>
            <person name="Clarke W.E."/>
            <person name="Tuteja R."/>
            <person name="Spillane C."/>
            <person name="Robinson S.J."/>
            <person name="Links M.G."/>
            <person name="Clarke C."/>
            <person name="Higgins E.E."/>
            <person name="Huebert T."/>
            <person name="Sharpe A.G."/>
            <person name="Parkin I.A."/>
        </authorList>
    </citation>
    <scope>NUCLEOTIDE SEQUENCE [LARGE SCALE GENOMIC DNA]</scope>
    <source>
        <strain evidence="2">cv. DH55</strain>
    </source>
</reference>
<sequence>MSTSSGETIAVTDSPSVLHVNMVNVTKLNHTNFLMWSRQVLALLDGYDLTGYVDGSLETPPPTNTVSGVATVNPEYKIWKHQDRLIYSALLGAMTDSVQPLLSNTTTSAEIWTTLSSIYATLSRSHIQQVKQHIDLWTKGDKSVEEYFHGLTTRFDQLAHLGKPMELDDKIEHILKGLPEDYRRVFDQLEGRESSPSLPEVLEKMINQENKLKAALVSSSSLPVTANAVHVRGGHNNRGQPRSNCCNHTSPRGYQGRCQISGIHGHSARRCSQLQLNGRQYSSLSLSLMPPVPWQPRAHLATAASSTTNNPWLLDSGATHHLTTDLNNLALHQLYNGGEEVTITDGSGLNISHTGDGSQNGGPVTPRPNKK</sequence>
<keyword evidence="2" id="KW-1185">Reference proteome</keyword>
<dbReference type="Proteomes" id="UP000694864">
    <property type="component" value="Chromosome 19"/>
</dbReference>
<evidence type="ECO:0000256" key="1">
    <source>
        <dbReference type="SAM" id="MobiDB-lite"/>
    </source>
</evidence>
<protein>
    <submittedName>
        <fullName evidence="3">Uncharacterized protein LOC104768103</fullName>
    </submittedName>
</protein>
<dbReference type="RefSeq" id="XP_019096530.1">
    <property type="nucleotide sequence ID" value="XM_019240985.1"/>
</dbReference>
<evidence type="ECO:0000313" key="2">
    <source>
        <dbReference type="Proteomes" id="UP000694864"/>
    </source>
</evidence>
<dbReference type="PANTHER" id="PTHR47481:SF22">
    <property type="entry name" value="RETROTRANSPOSON GAG DOMAIN-CONTAINING PROTEIN"/>
    <property type="match status" value="1"/>
</dbReference>
<organism evidence="2 3">
    <name type="scientific">Camelina sativa</name>
    <name type="common">False flax</name>
    <name type="synonym">Myagrum sativum</name>
    <dbReference type="NCBI Taxonomy" id="90675"/>
    <lineage>
        <taxon>Eukaryota</taxon>
        <taxon>Viridiplantae</taxon>
        <taxon>Streptophyta</taxon>
        <taxon>Embryophyta</taxon>
        <taxon>Tracheophyta</taxon>
        <taxon>Spermatophyta</taxon>
        <taxon>Magnoliopsida</taxon>
        <taxon>eudicotyledons</taxon>
        <taxon>Gunneridae</taxon>
        <taxon>Pentapetalae</taxon>
        <taxon>rosids</taxon>
        <taxon>malvids</taxon>
        <taxon>Brassicales</taxon>
        <taxon>Brassicaceae</taxon>
        <taxon>Camelineae</taxon>
        <taxon>Camelina</taxon>
    </lineage>
</organism>
<gene>
    <name evidence="3" type="primary">LOC104768103</name>
</gene>
<dbReference type="Pfam" id="PF14223">
    <property type="entry name" value="Retrotran_gag_2"/>
    <property type="match status" value="1"/>
</dbReference>
<evidence type="ECO:0000313" key="3">
    <source>
        <dbReference type="RefSeq" id="XP_019096530.1"/>
    </source>
</evidence>
<reference evidence="3" key="2">
    <citation type="submission" date="2025-08" db="UniProtKB">
        <authorList>
            <consortium name="RefSeq"/>
        </authorList>
    </citation>
    <scope>IDENTIFICATION</scope>
    <source>
        <tissue evidence="3">Leaf</tissue>
    </source>
</reference>
<proteinExistence type="predicted"/>
<feature type="compositionally biased region" description="Polar residues" evidence="1">
    <location>
        <begin position="346"/>
        <end position="357"/>
    </location>
</feature>
<feature type="region of interest" description="Disordered" evidence="1">
    <location>
        <begin position="346"/>
        <end position="371"/>
    </location>
</feature>
<dbReference type="PANTHER" id="PTHR47481">
    <property type="match status" value="1"/>
</dbReference>
<dbReference type="GeneID" id="104768103"/>
<name>A0ABM1RBZ2_CAMSA</name>